<comment type="caution">
    <text evidence="2">The sequence shown here is derived from an EMBL/GenBank/DDBJ whole genome shotgun (WGS) entry which is preliminary data.</text>
</comment>
<dbReference type="Proteomes" id="UP000680714">
    <property type="component" value="Unassembled WGS sequence"/>
</dbReference>
<proteinExistence type="predicted"/>
<dbReference type="PANTHER" id="PTHR41248">
    <property type="entry name" value="NORD PROTEIN"/>
    <property type="match status" value="1"/>
</dbReference>
<dbReference type="PANTHER" id="PTHR41248:SF1">
    <property type="entry name" value="NORD PROTEIN"/>
    <property type="match status" value="1"/>
</dbReference>
<dbReference type="EMBL" id="JAGTUF010000041">
    <property type="protein sequence ID" value="MBR9973904.1"/>
    <property type="molecule type" value="Genomic_DNA"/>
</dbReference>
<dbReference type="Gene3D" id="3.40.50.410">
    <property type="entry name" value="von Willebrand factor, type A domain"/>
    <property type="match status" value="1"/>
</dbReference>
<dbReference type="InterPro" id="IPR002035">
    <property type="entry name" value="VWF_A"/>
</dbReference>
<dbReference type="InterPro" id="IPR006538">
    <property type="entry name" value="CobT"/>
</dbReference>
<sequence length="495" mass="53586">MRNSAILQCLPLLADALGRAYGVAVEIGGTDAYTTGKIIRLPSLPADADSTFLGLVRGYIDHEAAHVRFTAFQVLSQANTTPLERHIWNIFEDWRVEAKLAAYYPGCQQNFTWLIRHLFLEGASPLPSGVAVVVDWLLLTVRSWSVPELAPRCQEAAAVIDQDWPGLRPDVEPILERMRGHCPDSLACLDYARQVICCLKESAPSPRQNPSPDLAVSTDMQSLISAGENDLPDDFGQVLRKSLGQNATEINRLTVAIVGGKPRLPPESKDRAAIDHAIAGLRARLHGLVQSSRMVRHKPARAGKIDTRRLHGVAVGNPRIFATHQARPAINTALHVLLDTSGSMRERIGFANQCCRAVAQAMALIGVSVGITAFPGSEPGTVVPLLRHGERSNQYQDVGARGMTPMGEALWWVLQQLSSLPEQRRMVLIITDGSPDGAANVRAAIKSATALGVEVYGLGIDSPHITTLLPGRSRVIAAIDELPGAVFAMLEQTLV</sequence>
<evidence type="ECO:0000259" key="1">
    <source>
        <dbReference type="SMART" id="SM00327"/>
    </source>
</evidence>
<evidence type="ECO:0000313" key="2">
    <source>
        <dbReference type="EMBL" id="MBR9973904.1"/>
    </source>
</evidence>
<protein>
    <submittedName>
        <fullName evidence="2">VWA domain-containing protein</fullName>
    </submittedName>
</protein>
<organism evidence="2 3">
    <name type="scientific">Magnetospirillum sulfuroxidans</name>
    <dbReference type="NCBI Taxonomy" id="611300"/>
    <lineage>
        <taxon>Bacteria</taxon>
        <taxon>Pseudomonadati</taxon>
        <taxon>Pseudomonadota</taxon>
        <taxon>Alphaproteobacteria</taxon>
        <taxon>Rhodospirillales</taxon>
        <taxon>Rhodospirillaceae</taxon>
        <taxon>Magnetospirillum</taxon>
    </lineage>
</organism>
<name>A0ABS5IHK2_9PROT</name>
<keyword evidence="3" id="KW-1185">Reference proteome</keyword>
<dbReference type="InterPro" id="IPR036465">
    <property type="entry name" value="vWFA_dom_sf"/>
</dbReference>
<dbReference type="SUPFAM" id="SSF53300">
    <property type="entry name" value="vWA-like"/>
    <property type="match status" value="1"/>
</dbReference>
<accession>A0ABS5IHK2</accession>
<reference evidence="2 3" key="1">
    <citation type="submission" date="2021-04" db="EMBL/GenBank/DDBJ databases">
        <title>Magnetospirillum sulfuroxidans sp. nov., a facultative chemolithoautotrophic sulfur-oxidizing alphaproteobacterium isolated from freshwater sediment and proposals for Paramagetospirillum gen. nov., and Magnetospirillaceae fam. nov.</title>
        <authorList>
            <person name="Koziaeva V."/>
            <person name="Geelhoed J.S."/>
            <person name="Sorokin D.Y."/>
            <person name="Grouzdev D.S."/>
        </authorList>
    </citation>
    <scope>NUCLEOTIDE SEQUENCE [LARGE SCALE GENOMIC DNA]</scope>
    <source>
        <strain evidence="2 3">J10</strain>
    </source>
</reference>
<dbReference type="SMART" id="SM00327">
    <property type="entry name" value="VWA"/>
    <property type="match status" value="1"/>
</dbReference>
<gene>
    <name evidence="2" type="ORF">KEC16_19435</name>
</gene>
<feature type="domain" description="VWFA" evidence="1">
    <location>
        <begin position="331"/>
        <end position="494"/>
    </location>
</feature>
<dbReference type="Pfam" id="PF00092">
    <property type="entry name" value="VWA"/>
    <property type="match status" value="1"/>
</dbReference>
<dbReference type="InterPro" id="IPR051928">
    <property type="entry name" value="NorD/CobT"/>
</dbReference>
<dbReference type="Pfam" id="PF06213">
    <property type="entry name" value="CobT"/>
    <property type="match status" value="1"/>
</dbReference>
<dbReference type="RefSeq" id="WP_211552059.1">
    <property type="nucleotide sequence ID" value="NZ_JAGTUF010000041.1"/>
</dbReference>
<evidence type="ECO:0000313" key="3">
    <source>
        <dbReference type="Proteomes" id="UP000680714"/>
    </source>
</evidence>